<name>A0A7X1NAV1_9BURK</name>
<gene>
    <name evidence="2" type="ORF">GCT13_17110</name>
</gene>
<reference evidence="2 3" key="1">
    <citation type="submission" date="2019-10" db="EMBL/GenBank/DDBJ databases">
        <title>Paraburkholderia sp. isolated from nodules of Mimosa pudica from Brazilian Atlantic Forest soils.</title>
        <authorList>
            <person name="Paulitsch F."/>
            <person name="Hungria M."/>
            <person name="Dall'Agnol R."/>
        </authorList>
    </citation>
    <scope>NUCLEOTIDE SEQUENCE [LARGE SCALE GENOMIC DNA]</scope>
    <source>
        <strain evidence="2 3">CNPSo 3157</strain>
    </source>
</reference>
<proteinExistence type="predicted"/>
<dbReference type="AlphaFoldDB" id="A0A7X1NAV1"/>
<accession>A0A7X1NAV1</accession>
<comment type="caution">
    <text evidence="2">The sequence shown here is derived from an EMBL/GenBank/DDBJ whole genome shotgun (WGS) entry which is preliminary data.</text>
</comment>
<dbReference type="RefSeq" id="WP_152760089.1">
    <property type="nucleotide sequence ID" value="NZ_WHNP01000014.1"/>
</dbReference>
<protein>
    <submittedName>
        <fullName evidence="2">Uncharacterized protein</fullName>
    </submittedName>
</protein>
<evidence type="ECO:0000313" key="2">
    <source>
        <dbReference type="EMBL" id="MPW18588.1"/>
    </source>
</evidence>
<dbReference type="EMBL" id="WHNP01000014">
    <property type="protein sequence ID" value="MPW18588.1"/>
    <property type="molecule type" value="Genomic_DNA"/>
</dbReference>
<keyword evidence="1" id="KW-0472">Membrane</keyword>
<keyword evidence="1" id="KW-0812">Transmembrane</keyword>
<dbReference type="Proteomes" id="UP000484381">
    <property type="component" value="Unassembled WGS sequence"/>
</dbReference>
<keyword evidence="1" id="KW-1133">Transmembrane helix</keyword>
<evidence type="ECO:0000256" key="1">
    <source>
        <dbReference type="SAM" id="Phobius"/>
    </source>
</evidence>
<feature type="transmembrane region" description="Helical" evidence="1">
    <location>
        <begin position="35"/>
        <end position="53"/>
    </location>
</feature>
<feature type="transmembrane region" description="Helical" evidence="1">
    <location>
        <begin position="74"/>
        <end position="94"/>
    </location>
</feature>
<evidence type="ECO:0000313" key="3">
    <source>
        <dbReference type="Proteomes" id="UP000484381"/>
    </source>
</evidence>
<organism evidence="2 3">
    <name type="scientific">Paraburkholderia franconis</name>
    <dbReference type="NCBI Taxonomy" id="2654983"/>
    <lineage>
        <taxon>Bacteria</taxon>
        <taxon>Pseudomonadati</taxon>
        <taxon>Pseudomonadota</taxon>
        <taxon>Betaproteobacteria</taxon>
        <taxon>Burkholderiales</taxon>
        <taxon>Burkholderiaceae</taxon>
        <taxon>Paraburkholderia</taxon>
    </lineage>
</organism>
<sequence length="106" mass="12033">MPVLLFVLCFLFFAFVCDRFFVVHFAFRWHPRLRLAARALPLCGAALTFFAAAKKVSKESGLTPPVLDLYPRALNVPALHAAGCWLMFVANVLAKRPTRFMHPWRG</sequence>
<keyword evidence="3" id="KW-1185">Reference proteome</keyword>